<dbReference type="STRING" id="48698.ENSPFOP00000006251"/>
<evidence type="ECO:0000256" key="3">
    <source>
        <dbReference type="ARBA" id="ARBA00022729"/>
    </source>
</evidence>
<dbReference type="InterPro" id="IPR036595">
    <property type="entry name" value="A-macroglobulin_rcpt-bd_sf"/>
</dbReference>
<reference evidence="11" key="2">
    <citation type="submission" date="2025-08" db="UniProtKB">
        <authorList>
            <consortium name="Ensembl"/>
        </authorList>
    </citation>
    <scope>IDENTIFICATION</scope>
</reference>
<dbReference type="SMART" id="SM01361">
    <property type="entry name" value="A2M_recep"/>
    <property type="match status" value="1"/>
</dbReference>
<evidence type="ECO:0000256" key="2">
    <source>
        <dbReference type="ARBA" id="ARBA00022690"/>
    </source>
</evidence>
<proteinExistence type="inferred from homology"/>
<evidence type="ECO:0000256" key="5">
    <source>
        <dbReference type="ARBA" id="ARBA00022966"/>
    </source>
</evidence>
<feature type="domain" description="Alpha-2-macroglobulin" evidence="9">
    <location>
        <begin position="698"/>
        <end position="789"/>
    </location>
</feature>
<dbReference type="Gene3D" id="1.50.10.20">
    <property type="match status" value="1"/>
</dbReference>
<evidence type="ECO:0000259" key="10">
    <source>
        <dbReference type="SMART" id="SM01361"/>
    </source>
</evidence>
<keyword evidence="4" id="KW-0722">Serine protease inhibitor</keyword>
<dbReference type="SMART" id="SM01419">
    <property type="entry name" value="Thiol-ester_cl"/>
    <property type="match status" value="1"/>
</dbReference>
<keyword evidence="6" id="KW-1015">Disulfide bond</keyword>
<protein>
    <submittedName>
        <fullName evidence="11">CD109 molecule</fullName>
    </submittedName>
</protein>
<dbReference type="Gene3D" id="2.60.40.1940">
    <property type="match status" value="1"/>
</dbReference>
<evidence type="ECO:0000256" key="6">
    <source>
        <dbReference type="ARBA" id="ARBA00023157"/>
    </source>
</evidence>
<dbReference type="Gene3D" id="2.20.130.20">
    <property type="match status" value="2"/>
</dbReference>
<dbReference type="Gene3D" id="2.60.40.1930">
    <property type="match status" value="2"/>
</dbReference>
<keyword evidence="12" id="KW-1185">Reference proteome</keyword>
<feature type="domain" description="Alpha-macroglobulin receptor-binding" evidence="10">
    <location>
        <begin position="1297"/>
        <end position="1381"/>
    </location>
</feature>
<accession>A0A087XKE8</accession>
<evidence type="ECO:0000313" key="12">
    <source>
        <dbReference type="Proteomes" id="UP000028760"/>
    </source>
</evidence>
<reference evidence="11" key="3">
    <citation type="submission" date="2025-09" db="UniProtKB">
        <authorList>
            <consortium name="Ensembl"/>
        </authorList>
    </citation>
    <scope>IDENTIFICATION</scope>
</reference>
<dbReference type="InterPro" id="IPR050473">
    <property type="entry name" value="A2M/Complement_sys"/>
</dbReference>
<dbReference type="Ensembl" id="ENSPFOT00000006261.2">
    <property type="protein sequence ID" value="ENSPFOP00000006251.2"/>
    <property type="gene ID" value="ENSPFOG00000005419.2"/>
</dbReference>
<dbReference type="Gene3D" id="2.60.120.1540">
    <property type="match status" value="1"/>
</dbReference>
<dbReference type="SMART" id="SM01359">
    <property type="entry name" value="A2M_N_2"/>
    <property type="match status" value="1"/>
</dbReference>
<name>A0A087XKE8_POEFO</name>
<dbReference type="InterPro" id="IPR002890">
    <property type="entry name" value="MG2"/>
</dbReference>
<dbReference type="InterPro" id="IPR001599">
    <property type="entry name" value="Macroglobln_a2"/>
</dbReference>
<evidence type="ECO:0000259" key="8">
    <source>
        <dbReference type="SMART" id="SM01359"/>
    </source>
</evidence>
<comment type="similarity">
    <text evidence="1">Belongs to the protease inhibitor I39 (alpha-2-macroglobulin) family.</text>
</comment>
<evidence type="ECO:0000256" key="7">
    <source>
        <dbReference type="SAM" id="MobiDB-lite"/>
    </source>
</evidence>
<dbReference type="GO" id="GO:0007399">
    <property type="term" value="P:nervous system development"/>
    <property type="evidence" value="ECO:0007669"/>
    <property type="project" value="UniProtKB-ARBA"/>
</dbReference>
<dbReference type="InterPro" id="IPR011625">
    <property type="entry name" value="A2M_N_BRD"/>
</dbReference>
<dbReference type="Pfam" id="PF07677">
    <property type="entry name" value="A2M_recep"/>
    <property type="match status" value="1"/>
</dbReference>
<dbReference type="Gene3D" id="2.60.40.10">
    <property type="entry name" value="Immunoglobulins"/>
    <property type="match status" value="2"/>
</dbReference>
<evidence type="ECO:0000313" key="11">
    <source>
        <dbReference type="Ensembl" id="ENSPFOP00000006251.2"/>
    </source>
</evidence>
<dbReference type="SMART" id="SM01360">
    <property type="entry name" value="A2M"/>
    <property type="match status" value="1"/>
</dbReference>
<dbReference type="PANTHER" id="PTHR11412:SF136">
    <property type="entry name" value="CD109 ANTIGEN"/>
    <property type="match status" value="1"/>
</dbReference>
<dbReference type="EMBL" id="AYCK01019360">
    <property type="status" value="NOT_ANNOTATED_CDS"/>
    <property type="molecule type" value="Genomic_DNA"/>
</dbReference>
<sequence>MSVLWFSRPDAWNVTSPVTRPNSDPEPDSQPSYLLLAPAGLRPGLPSSVSVTILGSSSVSVSAEIVYENETLSSNSTTIKGGFPAGSTRLLTLPAIHQVGSSPGRTYTLKVRGRRGSVQLFSNSTELHVDPRGVSTFIQTNQPRYLPGQMVKIRTVSVRSDGKPCSEPADVLIRDPRGNLLRQWLDKDGVLGVVSTEFQLSENPPLGEWSIMATIKGVSSVKRFSVDYYVLPKFEVLVKVPDVVHWEDVLKGFVSAKYFYGKPVRGRMVVTFSHRYHGDNETHSEEAEMDGSGKFRFDVSRFSPSWSRMLIQDQRADVLSVQVSVTEHLTGLTCNSTVSVALAKSRFSVTFEDFPKVLRPSLSFSGTLKVSTYNGEPLQHQRKLRVSVKQQRSRETVDQQILFPKNSSDSSWMDRDESSSEDMELPVPVDGLVPLHIQVQKDTQRLTVEVSLEDCEKTLSVDRSFRSQSRAYLQVQKPSSPAQVGSRLWLRVEKNFQIPDVHYLVKSRGQVVSAGRSSGDVSLVPEVSWAPLASVIVYCVHPGGEVINDVIHLPITHFLQNKVSLSWSSDLLKPAEVVTLKVSVEEPDSLVGILVVDKATRWAGSNNDITMETVREQMTEWSVDDALSDGKTMGDPFSVFQTCDLTVMTDASVPREDPTWPLLSKKLEVLQEVRGSTMDGEHFRKQPEPNQRQNFPETWVWMDVNTGDSDRMQIPLPVPDSITTWTASAFVVSENLGLGLTEKPAELTVFQDFFLSLNLPAYIIRGEELVLEVVLFNYLQEELEVTVIVAESDAFEFVFPDSEAVAMASVRRLLVEPEGGATVLVPIRPLVLGDVPIAVKAVSSAAADFVRTTVLVKAEGRPQSFSSSLLLDLPAGRSGSVAFRFPAGVVDGSQRVSVTAIGDLLGPSISGLDSLVQMPFGCGKQNMIHFAPNVYVLRYLSARGPLDPALQNRATDYMLKGYERQLSYQRADGSFSAFGQQDSSGSTWLTAFVLRCLLQARPWVGVDGRVLEEPGTVIHSELQGGLDGPVSLTAYVLVALLEDGYIRAQYASQVTFALGYLEARLDQSVSSNYSLSLLSYALALAGSPASHAALNRLIGRADLRADGVPTWSSPDAGLSSSWQPRSADIEIASYVLLSLYELNRVDEGLSLMQWLSQQRNHLGGYGSTQDTVVALQALSAFAALQGSEHSDLDVTVTNVDSGVVASFHIDQNNFLLLQSRQIDPEPVLDLQVTASGRGLALLQLNVFYNIRSEELLRRRGAEEHEAFYLKVALFEEQNEAHLFVCTSLARHLGLNETGMVLMEVGLLSGFSAQPDLVPLGGAVKRVETEPGRAVLYLDSVSTQESCLLVPLLVEFKVARVQEASVSVYDYYEPRRRTVRSYRSSLRSDVSSCSFCGEDCSRCRANNDYELNAASRCSRHFLLRHFLPALLLLFVIFS</sequence>
<evidence type="ECO:0000256" key="4">
    <source>
        <dbReference type="ARBA" id="ARBA00022900"/>
    </source>
</evidence>
<dbReference type="Pfam" id="PF00207">
    <property type="entry name" value="A2M"/>
    <property type="match status" value="1"/>
</dbReference>
<dbReference type="Proteomes" id="UP000028760">
    <property type="component" value="Unassembled WGS sequence"/>
</dbReference>
<evidence type="ECO:0000259" key="9">
    <source>
        <dbReference type="SMART" id="SM01360"/>
    </source>
</evidence>
<dbReference type="GeneTree" id="ENSGT00940000155926"/>
<feature type="domain" description="Alpha-2-macroglobulin bait region" evidence="8">
    <location>
        <begin position="473"/>
        <end position="603"/>
    </location>
</feature>
<dbReference type="OMA" id="FMNSFTV"/>
<dbReference type="Pfam" id="PF07678">
    <property type="entry name" value="TED_complement"/>
    <property type="match status" value="1"/>
</dbReference>
<keyword evidence="5" id="KW-0882">Thioester bond</keyword>
<dbReference type="Gene3D" id="2.60.40.690">
    <property type="entry name" value="Alpha-macroglobulin, receptor-binding domain"/>
    <property type="match status" value="1"/>
</dbReference>
<organism evidence="11 12">
    <name type="scientific">Poecilia formosa</name>
    <name type="common">Amazon molly</name>
    <name type="synonym">Limia formosa</name>
    <dbReference type="NCBI Taxonomy" id="48698"/>
    <lineage>
        <taxon>Eukaryota</taxon>
        <taxon>Metazoa</taxon>
        <taxon>Chordata</taxon>
        <taxon>Craniata</taxon>
        <taxon>Vertebrata</taxon>
        <taxon>Euteleostomi</taxon>
        <taxon>Actinopterygii</taxon>
        <taxon>Neopterygii</taxon>
        <taxon>Teleostei</taxon>
        <taxon>Neoteleostei</taxon>
        <taxon>Acanthomorphata</taxon>
        <taxon>Ovalentaria</taxon>
        <taxon>Atherinomorphae</taxon>
        <taxon>Cyprinodontiformes</taxon>
        <taxon>Poeciliidae</taxon>
        <taxon>Poeciliinae</taxon>
        <taxon>Poecilia</taxon>
    </lineage>
</organism>
<dbReference type="EMBL" id="AYCK01019363">
    <property type="status" value="NOT_ANNOTATED_CDS"/>
    <property type="molecule type" value="Genomic_DNA"/>
</dbReference>
<evidence type="ECO:0000256" key="1">
    <source>
        <dbReference type="ARBA" id="ARBA00010952"/>
    </source>
</evidence>
<dbReference type="SUPFAM" id="SSF49410">
    <property type="entry name" value="Alpha-macroglobulin receptor domain"/>
    <property type="match status" value="1"/>
</dbReference>
<dbReference type="InterPro" id="IPR041555">
    <property type="entry name" value="MG3"/>
</dbReference>
<keyword evidence="2" id="KW-0646">Protease inhibitor</keyword>
<dbReference type="InterPro" id="IPR014756">
    <property type="entry name" value="Ig_E-set"/>
</dbReference>
<dbReference type="InterPro" id="IPR011626">
    <property type="entry name" value="Alpha-macroglobulin_TED"/>
</dbReference>
<feature type="region of interest" description="Disordered" evidence="7">
    <location>
        <begin position="405"/>
        <end position="424"/>
    </location>
</feature>
<dbReference type="InterPro" id="IPR009048">
    <property type="entry name" value="A-macroglobulin_rcpt-bd"/>
</dbReference>
<dbReference type="EMBL" id="AYCK01019362">
    <property type="status" value="NOT_ANNOTATED_CDS"/>
    <property type="molecule type" value="Genomic_DNA"/>
</dbReference>
<dbReference type="Pfam" id="PF07703">
    <property type="entry name" value="A2M_BRD"/>
    <property type="match status" value="1"/>
</dbReference>
<dbReference type="InterPro" id="IPR047565">
    <property type="entry name" value="Alpha-macroglob_thiol-ester_cl"/>
</dbReference>
<dbReference type="GO" id="GO:0005615">
    <property type="term" value="C:extracellular space"/>
    <property type="evidence" value="ECO:0007669"/>
    <property type="project" value="InterPro"/>
</dbReference>
<dbReference type="eggNOG" id="KOG1366">
    <property type="taxonomic scope" value="Eukaryota"/>
</dbReference>
<dbReference type="Pfam" id="PF01835">
    <property type="entry name" value="MG2"/>
    <property type="match status" value="1"/>
</dbReference>
<dbReference type="SUPFAM" id="SSF81296">
    <property type="entry name" value="E set domains"/>
    <property type="match status" value="1"/>
</dbReference>
<keyword evidence="3" id="KW-0732">Signal</keyword>
<dbReference type="EMBL" id="AYCK01019361">
    <property type="status" value="NOT_ANNOTATED_CDS"/>
    <property type="molecule type" value="Genomic_DNA"/>
</dbReference>
<dbReference type="InterPro" id="IPR008930">
    <property type="entry name" value="Terpenoid_cyclase/PrenylTrfase"/>
</dbReference>
<dbReference type="SUPFAM" id="SSF48239">
    <property type="entry name" value="Terpenoid cyclases/Protein prenyltransferases"/>
    <property type="match status" value="1"/>
</dbReference>
<dbReference type="Pfam" id="PF17791">
    <property type="entry name" value="MG3"/>
    <property type="match status" value="1"/>
</dbReference>
<dbReference type="PANTHER" id="PTHR11412">
    <property type="entry name" value="MACROGLOBULIN / COMPLEMENT"/>
    <property type="match status" value="1"/>
</dbReference>
<dbReference type="InterPro" id="IPR013783">
    <property type="entry name" value="Ig-like_fold"/>
</dbReference>
<dbReference type="GO" id="GO:0004867">
    <property type="term" value="F:serine-type endopeptidase inhibitor activity"/>
    <property type="evidence" value="ECO:0007669"/>
    <property type="project" value="UniProtKB-KW"/>
</dbReference>
<reference evidence="12" key="1">
    <citation type="submission" date="2013-10" db="EMBL/GenBank/DDBJ databases">
        <authorList>
            <person name="Schartl M."/>
            <person name="Warren W."/>
        </authorList>
    </citation>
    <scope>NUCLEOTIDE SEQUENCE [LARGE SCALE GENOMIC DNA]</scope>
    <source>
        <strain evidence="12">female</strain>
    </source>
</reference>